<proteinExistence type="predicted"/>
<evidence type="ECO:0000313" key="2">
    <source>
        <dbReference type="EMBL" id="CUS12310.1"/>
    </source>
</evidence>
<reference evidence="2" key="1">
    <citation type="submission" date="2015-10" db="EMBL/GenBank/DDBJ databases">
        <authorList>
            <person name="Regsiter A."/>
            <person name="william w."/>
        </authorList>
    </citation>
    <scope>NUCLEOTIDE SEQUENCE</scope>
    <source>
        <strain evidence="2">Montdore</strain>
    </source>
</reference>
<keyword evidence="3" id="KW-1185">Reference proteome</keyword>
<name>A0A292Q0S4_9PEZI</name>
<dbReference type="Proteomes" id="UP001412239">
    <property type="component" value="Unassembled WGS sequence"/>
</dbReference>
<feature type="region of interest" description="Disordered" evidence="1">
    <location>
        <begin position="200"/>
        <end position="223"/>
    </location>
</feature>
<gene>
    <name evidence="2" type="ORF">GSTUAT00003636001</name>
</gene>
<evidence type="ECO:0000313" key="3">
    <source>
        <dbReference type="Proteomes" id="UP001412239"/>
    </source>
</evidence>
<protein>
    <submittedName>
        <fullName evidence="2">Uncharacterized protein</fullName>
    </submittedName>
</protein>
<organism evidence="2 3">
    <name type="scientific">Tuber aestivum</name>
    <name type="common">summer truffle</name>
    <dbReference type="NCBI Taxonomy" id="59557"/>
    <lineage>
        <taxon>Eukaryota</taxon>
        <taxon>Fungi</taxon>
        <taxon>Dikarya</taxon>
        <taxon>Ascomycota</taxon>
        <taxon>Pezizomycotina</taxon>
        <taxon>Pezizomycetes</taxon>
        <taxon>Pezizales</taxon>
        <taxon>Tuberaceae</taxon>
        <taxon>Tuber</taxon>
    </lineage>
</organism>
<feature type="region of interest" description="Disordered" evidence="1">
    <location>
        <begin position="81"/>
        <end position="119"/>
    </location>
</feature>
<evidence type="ECO:0000256" key="1">
    <source>
        <dbReference type="SAM" id="MobiDB-lite"/>
    </source>
</evidence>
<sequence length="348" mass="38410">MAAIRADSLTPILNLADNPPQYVNPNAPILSSLILYIVRVPSSQDLFLTTLHPLQSTVTAEDINASLYYIHVEPVVNTSHISPSTLSPPLPRPPSHRRWSSQSITGSRHSSRSPARPIPTMTIVRRDLASGAQWNVARISSPGSTEEDAQRILVDIMTAGYQRFVEPAMDWGERVSVNFRREMWIEGTGFWSRVKNIGHKRGRSTSTSSDSREKASTAAAPTSEKMKKRGYVFDALWSPGKGEERGRCGFKDEGGGKFLKCKYYPPTHPSKSSLLSVLEFKLPSTTALSAAPGREAPEVITSSKSKLGMLVCHSDGLYMMDLLVAANMAVFWKRWESWALERSALGGH</sequence>
<dbReference type="AlphaFoldDB" id="A0A292Q0S4"/>
<accession>A0A292Q0S4</accession>
<dbReference type="EMBL" id="LN890996">
    <property type="protein sequence ID" value="CUS12310.1"/>
    <property type="molecule type" value="Genomic_DNA"/>
</dbReference>